<reference evidence="8 9" key="1">
    <citation type="submission" date="2016-10" db="EMBL/GenBank/DDBJ databases">
        <authorList>
            <person name="de Groot N.N."/>
        </authorList>
    </citation>
    <scope>NUCLEOTIDE SEQUENCE [LARGE SCALE GENOMIC DNA]</scope>
    <source>
        <strain evidence="8 9">DSM 20117</strain>
    </source>
</reference>
<dbReference type="PANTHER" id="PTHR30011:SF16">
    <property type="entry name" value="C2H2 FINGER DOMAIN TRANSCRIPTION FACTOR (EUROFUNG)-RELATED"/>
    <property type="match status" value="1"/>
</dbReference>
<dbReference type="Proteomes" id="UP000181917">
    <property type="component" value="Unassembled WGS sequence"/>
</dbReference>
<evidence type="ECO:0000259" key="7">
    <source>
        <dbReference type="Pfam" id="PF00296"/>
    </source>
</evidence>
<keyword evidence="9" id="KW-1185">Reference proteome</keyword>
<dbReference type="AlphaFoldDB" id="A0A1H1C850"/>
<dbReference type="InterPro" id="IPR036661">
    <property type="entry name" value="Luciferase-like_sf"/>
</dbReference>
<feature type="binding site" evidence="6">
    <location>
        <position position="114"/>
    </location>
    <ligand>
        <name>FMN</name>
        <dbReference type="ChEBI" id="CHEBI:58210"/>
    </ligand>
</feature>
<dbReference type="EMBL" id="FNKH01000002">
    <property type="protein sequence ID" value="SDQ60324.1"/>
    <property type="molecule type" value="Genomic_DNA"/>
</dbReference>
<dbReference type="InterPro" id="IPR051260">
    <property type="entry name" value="Diverse_substr_monoxygenases"/>
</dbReference>
<name>A0A1H1C850_9MICC</name>
<gene>
    <name evidence="8" type="ORF">SAMN04489742_1790</name>
</gene>
<feature type="binding site" evidence="6">
    <location>
        <position position="68"/>
    </location>
    <ligand>
        <name>FMN</name>
        <dbReference type="ChEBI" id="CHEBI:58210"/>
    </ligand>
</feature>
<keyword evidence="4 8" id="KW-0503">Monooxygenase</keyword>
<dbReference type="GO" id="GO:0016705">
    <property type="term" value="F:oxidoreductase activity, acting on paired donors, with incorporation or reduction of molecular oxygen"/>
    <property type="evidence" value="ECO:0007669"/>
    <property type="project" value="InterPro"/>
</dbReference>
<dbReference type="InterPro" id="IPR016215">
    <property type="entry name" value="NTA_MOA"/>
</dbReference>
<feature type="binding site" evidence="6">
    <location>
        <position position="168"/>
    </location>
    <ligand>
        <name>FMN</name>
        <dbReference type="ChEBI" id="CHEBI:58210"/>
    </ligand>
</feature>
<dbReference type="STRING" id="37928.SAMN04489742_1790"/>
<dbReference type="Pfam" id="PF00296">
    <property type="entry name" value="Bac_luciferase"/>
    <property type="match status" value="1"/>
</dbReference>
<keyword evidence="3" id="KW-0560">Oxidoreductase</keyword>
<evidence type="ECO:0000256" key="4">
    <source>
        <dbReference type="ARBA" id="ARBA00023033"/>
    </source>
</evidence>
<protein>
    <submittedName>
        <fullName evidence="8">FMN-dependent oxidoreductase, nitrilotriacetate monooxygenase family</fullName>
    </submittedName>
</protein>
<dbReference type="NCBIfam" id="TIGR03860">
    <property type="entry name" value="FMN_nitrolo"/>
    <property type="match status" value="1"/>
</dbReference>
<dbReference type="PIRSF" id="PIRSF000337">
    <property type="entry name" value="NTA_MOA"/>
    <property type="match status" value="1"/>
</dbReference>
<dbReference type="PANTHER" id="PTHR30011">
    <property type="entry name" value="ALKANESULFONATE MONOOXYGENASE-RELATED"/>
    <property type="match status" value="1"/>
</dbReference>
<proteinExistence type="inferred from homology"/>
<evidence type="ECO:0000313" key="8">
    <source>
        <dbReference type="EMBL" id="SDQ60324.1"/>
    </source>
</evidence>
<comment type="similarity">
    <text evidence="5">Belongs to the NtaA/SnaA/DszA monooxygenase family.</text>
</comment>
<feature type="binding site" evidence="6">
    <location>
        <position position="239"/>
    </location>
    <ligand>
        <name>FMN</name>
        <dbReference type="ChEBI" id="CHEBI:58210"/>
    </ligand>
</feature>
<organism evidence="8 9">
    <name type="scientific">Crystallibacter crystallopoietes</name>
    <dbReference type="NCBI Taxonomy" id="37928"/>
    <lineage>
        <taxon>Bacteria</taxon>
        <taxon>Bacillati</taxon>
        <taxon>Actinomycetota</taxon>
        <taxon>Actinomycetes</taxon>
        <taxon>Micrococcales</taxon>
        <taxon>Micrococcaceae</taxon>
        <taxon>Crystallibacter</taxon>
    </lineage>
</organism>
<evidence type="ECO:0000256" key="3">
    <source>
        <dbReference type="ARBA" id="ARBA00023002"/>
    </source>
</evidence>
<dbReference type="RefSeq" id="WP_257790787.1">
    <property type="nucleotide sequence ID" value="NZ_FNKH01000002.1"/>
</dbReference>
<accession>A0A1H1C850</accession>
<dbReference type="SUPFAM" id="SSF51679">
    <property type="entry name" value="Bacterial luciferase-like"/>
    <property type="match status" value="1"/>
</dbReference>
<dbReference type="GO" id="GO:0004497">
    <property type="term" value="F:monooxygenase activity"/>
    <property type="evidence" value="ECO:0007669"/>
    <property type="project" value="UniProtKB-KW"/>
</dbReference>
<evidence type="ECO:0000256" key="6">
    <source>
        <dbReference type="PIRSR" id="PIRSR000337-1"/>
    </source>
</evidence>
<evidence type="ECO:0000256" key="1">
    <source>
        <dbReference type="ARBA" id="ARBA00022630"/>
    </source>
</evidence>
<evidence type="ECO:0000256" key="2">
    <source>
        <dbReference type="ARBA" id="ARBA00022643"/>
    </source>
</evidence>
<feature type="domain" description="Luciferase-like" evidence="7">
    <location>
        <begin position="31"/>
        <end position="398"/>
    </location>
</feature>
<keyword evidence="2 6" id="KW-0288">FMN</keyword>
<dbReference type="InterPro" id="IPR011251">
    <property type="entry name" value="Luciferase-like_dom"/>
</dbReference>
<evidence type="ECO:0000256" key="5">
    <source>
        <dbReference type="ARBA" id="ARBA00033748"/>
    </source>
</evidence>
<dbReference type="Gene3D" id="3.20.20.30">
    <property type="entry name" value="Luciferase-like domain"/>
    <property type="match status" value="1"/>
</dbReference>
<sequence length="482" mass="52635">MATESTRYPQGRPRLLLSAFVMNTNSHIMGGQWRHPQAQQHRFNDLQLWTDLARQLEEAKFDALFFADVVGLYGDDDGGWASHIRRGLQVPANDPLILLGALAGATREIGLAATSSVIQSHPFQFARQMSTLDHISNGRAAWNIVTSALENAHRNFGGGGLAAHEDRYAWAEEYVSAVYKLWEGSWDDGALVQDKAAGVHADPEKVHKIYHRGERYSIDGPHLSSPSPQRTPVLFQAGSSGRGQQFCAANAEATFMLAAHPDAAATYTAAVRSQTVAAGRRAEDLKFFQGLHFIVGGTESEADRKEAELDEYLDSGAMIAHIAGGLGVDLGGLDPDTPLGDFQTEGTQGHLESLRKSVPGGNPTLRDVANFRGRAHRVKGTPEQIADRLEQWQDAGVDGINIINQILPGSYTDFIDGVLPELRSRGLAQTEYAPGSFREKLFGRGEGYNGPQLNERHPARQYRGAFDEFSAAAQNKVLEGRR</sequence>
<feature type="binding site" evidence="6">
    <location>
        <position position="240"/>
    </location>
    <ligand>
        <name>FMN</name>
        <dbReference type="ChEBI" id="CHEBI:58210"/>
    </ligand>
</feature>
<feature type="binding site" evidence="6">
    <location>
        <position position="164"/>
    </location>
    <ligand>
        <name>FMN</name>
        <dbReference type="ChEBI" id="CHEBI:58210"/>
    </ligand>
</feature>
<evidence type="ECO:0000313" key="9">
    <source>
        <dbReference type="Proteomes" id="UP000181917"/>
    </source>
</evidence>
<keyword evidence="1 6" id="KW-0285">Flavoprotein</keyword>